<dbReference type="GO" id="GO:0016491">
    <property type="term" value="F:oxidoreductase activity"/>
    <property type="evidence" value="ECO:0007669"/>
    <property type="project" value="UniProtKB-KW"/>
</dbReference>
<dbReference type="InterPro" id="IPR055170">
    <property type="entry name" value="GFO_IDH_MocA-like_dom"/>
</dbReference>
<comment type="caution">
    <text evidence="4">The sequence shown here is derived from an EMBL/GenBank/DDBJ whole genome shotgun (WGS) entry which is preliminary data.</text>
</comment>
<evidence type="ECO:0000259" key="2">
    <source>
        <dbReference type="Pfam" id="PF01408"/>
    </source>
</evidence>
<evidence type="ECO:0000259" key="3">
    <source>
        <dbReference type="Pfam" id="PF22725"/>
    </source>
</evidence>
<dbReference type="Gene3D" id="3.40.50.720">
    <property type="entry name" value="NAD(P)-binding Rossmann-like Domain"/>
    <property type="match status" value="1"/>
</dbReference>
<dbReference type="Gene3D" id="3.30.360.10">
    <property type="entry name" value="Dihydrodipicolinate Reductase, domain 2"/>
    <property type="match status" value="1"/>
</dbReference>
<dbReference type="InterPro" id="IPR000683">
    <property type="entry name" value="Gfo/Idh/MocA-like_OxRdtase_N"/>
</dbReference>
<keyword evidence="1" id="KW-0560">Oxidoreductase</keyword>
<dbReference type="SUPFAM" id="SSF51735">
    <property type="entry name" value="NAD(P)-binding Rossmann-fold domains"/>
    <property type="match status" value="1"/>
</dbReference>
<dbReference type="PANTHER" id="PTHR43818">
    <property type="entry name" value="BCDNA.GH03377"/>
    <property type="match status" value="1"/>
</dbReference>
<gene>
    <name evidence="4" type="ORF">HDF14_000805</name>
</gene>
<sequence length="385" mass="42272">MKKIGMGLVGPGFIAAHHIDAVRRLGDVEVIAIAGPNMTSAGKKTKELKVDVAYDNFEDLIADPRIDVIHNTTPNYMHTKVSMAAIDAGKHIISDKPLALTSQETAALCNAAVLKGVANVVTFNYRGNPLVQQMRHMIASGELDELVFLHGQYLQDWMTDPFVYSWRMDPEKGGKSSALADIGSHWCDLVEHVSGLRIEAVLADLSTTVKVRYSSGVSSEAFTRKHHEEAVPKEVTGEDLGCVLLRFDNGARGVLKVGQVLPGHKNDLQLEINGRARSVRWEQERQNQLWIGSHDGINSVMTKDPSLMSADARSYAHLPAGHHEGWSDAFRNVVADAYSWIRRDAVPAEKPSTVCDFAGGHRVCCVIEAMLNSYEQGGVWARVRA</sequence>
<dbReference type="RefSeq" id="WP_183973750.1">
    <property type="nucleotide sequence ID" value="NZ_JACHEB010000002.1"/>
</dbReference>
<feature type="domain" description="Gfo/Idh/MocA-like oxidoreductase N-terminal" evidence="2">
    <location>
        <begin position="5"/>
        <end position="120"/>
    </location>
</feature>
<dbReference type="Proteomes" id="UP000535182">
    <property type="component" value="Unassembled WGS sequence"/>
</dbReference>
<proteinExistence type="predicted"/>
<dbReference type="PANTHER" id="PTHR43818:SF11">
    <property type="entry name" value="BCDNA.GH03377"/>
    <property type="match status" value="1"/>
</dbReference>
<keyword evidence="5" id="KW-1185">Reference proteome</keyword>
<protein>
    <submittedName>
        <fullName evidence="4">Dehydrogenase</fullName>
    </submittedName>
</protein>
<dbReference type="AlphaFoldDB" id="A0A9X0QBH4"/>
<reference evidence="4 5" key="1">
    <citation type="submission" date="2020-08" db="EMBL/GenBank/DDBJ databases">
        <title>Genomic Encyclopedia of Type Strains, Phase IV (KMG-V): Genome sequencing to study the core and pangenomes of soil and plant-associated prokaryotes.</title>
        <authorList>
            <person name="Whitman W."/>
        </authorList>
    </citation>
    <scope>NUCLEOTIDE SEQUENCE [LARGE SCALE GENOMIC DNA]</scope>
    <source>
        <strain evidence="4 5">X5P2</strain>
    </source>
</reference>
<dbReference type="InterPro" id="IPR036291">
    <property type="entry name" value="NAD(P)-bd_dom_sf"/>
</dbReference>
<dbReference type="SUPFAM" id="SSF55347">
    <property type="entry name" value="Glyceraldehyde-3-phosphate dehydrogenase-like, C-terminal domain"/>
    <property type="match status" value="1"/>
</dbReference>
<dbReference type="InterPro" id="IPR050463">
    <property type="entry name" value="Gfo/Idh/MocA_oxidrdct_glycsds"/>
</dbReference>
<evidence type="ECO:0000313" key="5">
    <source>
        <dbReference type="Proteomes" id="UP000535182"/>
    </source>
</evidence>
<dbReference type="GO" id="GO:0000166">
    <property type="term" value="F:nucleotide binding"/>
    <property type="evidence" value="ECO:0007669"/>
    <property type="project" value="InterPro"/>
</dbReference>
<evidence type="ECO:0000256" key="1">
    <source>
        <dbReference type="ARBA" id="ARBA00023002"/>
    </source>
</evidence>
<name>A0A9X0QBH4_9BACT</name>
<organism evidence="4 5">
    <name type="scientific">Tunturiibacter gelidiferens</name>
    <dbReference type="NCBI Taxonomy" id="3069689"/>
    <lineage>
        <taxon>Bacteria</taxon>
        <taxon>Pseudomonadati</taxon>
        <taxon>Acidobacteriota</taxon>
        <taxon>Terriglobia</taxon>
        <taxon>Terriglobales</taxon>
        <taxon>Acidobacteriaceae</taxon>
        <taxon>Tunturiibacter</taxon>
    </lineage>
</organism>
<accession>A0A9X0QBH4</accession>
<evidence type="ECO:0000313" key="4">
    <source>
        <dbReference type="EMBL" id="MBB5327200.1"/>
    </source>
</evidence>
<feature type="domain" description="GFO/IDH/MocA-like oxidoreductase" evidence="3">
    <location>
        <begin position="131"/>
        <end position="278"/>
    </location>
</feature>
<dbReference type="Pfam" id="PF01408">
    <property type="entry name" value="GFO_IDH_MocA"/>
    <property type="match status" value="1"/>
</dbReference>
<dbReference type="Pfam" id="PF22725">
    <property type="entry name" value="GFO_IDH_MocA_C3"/>
    <property type="match status" value="1"/>
</dbReference>
<dbReference type="EMBL" id="JACHEB010000002">
    <property type="protein sequence ID" value="MBB5327200.1"/>
    <property type="molecule type" value="Genomic_DNA"/>
</dbReference>